<proteinExistence type="predicted"/>
<organism evidence="1 2">
    <name type="scientific">Skermanella aerolata</name>
    <dbReference type="NCBI Taxonomy" id="393310"/>
    <lineage>
        <taxon>Bacteria</taxon>
        <taxon>Pseudomonadati</taxon>
        <taxon>Pseudomonadota</taxon>
        <taxon>Alphaproteobacteria</taxon>
        <taxon>Rhodospirillales</taxon>
        <taxon>Azospirillaceae</taxon>
        <taxon>Skermanella</taxon>
    </lineage>
</organism>
<accession>A0A512DUR7</accession>
<evidence type="ECO:0000313" key="1">
    <source>
        <dbReference type="EMBL" id="GEO39980.1"/>
    </source>
</evidence>
<name>A0A512DUR7_9PROT</name>
<sequence>MASVTRMIVAIADAYPAQPVMMIVPYPTGADRETASAVNEQEIRSNPEPWRVVVGPQPNLQALAS</sequence>
<dbReference type="Proteomes" id="UP000321523">
    <property type="component" value="Unassembled WGS sequence"/>
</dbReference>
<reference evidence="1 2" key="1">
    <citation type="submission" date="2019-07" db="EMBL/GenBank/DDBJ databases">
        <title>Whole genome shotgun sequence of Skermanella aerolata NBRC 106429.</title>
        <authorList>
            <person name="Hosoyama A."/>
            <person name="Uohara A."/>
            <person name="Ohji S."/>
            <person name="Ichikawa N."/>
        </authorList>
    </citation>
    <scope>NUCLEOTIDE SEQUENCE [LARGE SCALE GENOMIC DNA]</scope>
    <source>
        <strain evidence="1 2">NBRC 106429</strain>
    </source>
</reference>
<keyword evidence="2" id="KW-1185">Reference proteome</keyword>
<dbReference type="EMBL" id="BJYZ01000019">
    <property type="protein sequence ID" value="GEO39980.1"/>
    <property type="molecule type" value="Genomic_DNA"/>
</dbReference>
<dbReference type="AlphaFoldDB" id="A0A512DUR7"/>
<dbReference type="RefSeq" id="WP_044433752.1">
    <property type="nucleotide sequence ID" value="NZ_BJYZ01000019.1"/>
</dbReference>
<gene>
    <name evidence="1" type="ORF">SAE02_41280</name>
</gene>
<comment type="caution">
    <text evidence="1">The sequence shown here is derived from an EMBL/GenBank/DDBJ whole genome shotgun (WGS) entry which is preliminary data.</text>
</comment>
<protein>
    <submittedName>
        <fullName evidence="1">Uncharacterized protein</fullName>
    </submittedName>
</protein>
<evidence type="ECO:0000313" key="2">
    <source>
        <dbReference type="Proteomes" id="UP000321523"/>
    </source>
</evidence>